<dbReference type="EMBL" id="WWNE01000006">
    <property type="protein sequence ID" value="NBG65948.1"/>
    <property type="molecule type" value="Genomic_DNA"/>
</dbReference>
<proteinExistence type="predicted"/>
<sequence>MKEDNSKIDQLFREGLKKNYPVDSNLWAAVETQLPSSPKRMVPWYFSLNGIALAFVLLMSAMISTDTVRINTVGKSEGVFAKDHTTKQNQTELDEDYSFSQKKTQVEQPQIKTNTTSNSNTKQPSIIDTKNDIVETLEVPDVSTKGIARTNAANASPEPVVPDFKVSAISGNTVTQKFEASVNDIKMEDDLANPSTRESSVKENNTSISFASKNQFSNLSTQQNEIELMVPKLMKWNAVFSNYSLQLNPKRKVVSSIIQPPIQRQKLALEIVAMRSYKSDKILAMSNESLKEYKENSEVAKSNSRMGINLIRPYKFLTFGVGAHYIVQTEQVGYKVNREELGVDISYDTTYRVVNSNFVSNGKPVLLIEKQINEIETPSFTLVEDYLYRTNTFKRLSIPVFIGVQKNYGRIMAELRAGLVANYLFDHQGAYISKDLAITEDFGQSNSIRDLVYGYQFNLSLGYQVNEIVGVGVRCGYEEDLTSFTKQYDSRWRNQNLGLWLLYQPNW</sequence>
<comment type="caution">
    <text evidence="3">The sequence shown here is derived from an EMBL/GenBank/DDBJ whole genome shotgun (WGS) entry which is preliminary data.</text>
</comment>
<protein>
    <recommendedName>
        <fullName evidence="5">Outer membrane protein beta-barrel domain-containing protein</fullName>
    </recommendedName>
</protein>
<keyword evidence="2" id="KW-0812">Transmembrane</keyword>
<evidence type="ECO:0000256" key="2">
    <source>
        <dbReference type="SAM" id="Phobius"/>
    </source>
</evidence>
<evidence type="ECO:0000313" key="4">
    <source>
        <dbReference type="Proteomes" id="UP000470771"/>
    </source>
</evidence>
<keyword evidence="2" id="KW-1133">Transmembrane helix</keyword>
<gene>
    <name evidence="3" type="ORF">GQN54_07435</name>
</gene>
<evidence type="ECO:0000256" key="1">
    <source>
        <dbReference type="SAM" id="MobiDB-lite"/>
    </source>
</evidence>
<dbReference type="AlphaFoldDB" id="A0A6N9NH05"/>
<keyword evidence="2" id="KW-0472">Membrane</keyword>
<feature type="compositionally biased region" description="Polar residues" evidence="1">
    <location>
        <begin position="98"/>
        <end position="112"/>
    </location>
</feature>
<keyword evidence="4" id="KW-1185">Reference proteome</keyword>
<feature type="transmembrane region" description="Helical" evidence="2">
    <location>
        <begin position="42"/>
        <end position="63"/>
    </location>
</feature>
<dbReference type="RefSeq" id="WP_160632901.1">
    <property type="nucleotide sequence ID" value="NZ_WWNE01000006.1"/>
</dbReference>
<evidence type="ECO:0008006" key="5">
    <source>
        <dbReference type="Google" id="ProtNLM"/>
    </source>
</evidence>
<evidence type="ECO:0000313" key="3">
    <source>
        <dbReference type="EMBL" id="NBG65948.1"/>
    </source>
</evidence>
<name>A0A6N9NH05_9FLAO</name>
<dbReference type="Proteomes" id="UP000470771">
    <property type="component" value="Unassembled WGS sequence"/>
</dbReference>
<feature type="region of interest" description="Disordered" evidence="1">
    <location>
        <begin position="84"/>
        <end position="129"/>
    </location>
</feature>
<reference evidence="3 4" key="1">
    <citation type="submission" date="2019-12" db="EMBL/GenBank/DDBJ databases">
        <authorList>
            <person name="Zhao J."/>
        </authorList>
    </citation>
    <scope>NUCLEOTIDE SEQUENCE [LARGE SCALE GENOMIC DNA]</scope>
    <source>
        <strain evidence="3 4">S-15</strain>
    </source>
</reference>
<accession>A0A6N9NH05</accession>
<organism evidence="3 4">
    <name type="scientific">Acidiluteibacter ferrifornacis</name>
    <dbReference type="NCBI Taxonomy" id="2692424"/>
    <lineage>
        <taxon>Bacteria</taxon>
        <taxon>Pseudomonadati</taxon>
        <taxon>Bacteroidota</taxon>
        <taxon>Flavobacteriia</taxon>
        <taxon>Flavobacteriales</taxon>
        <taxon>Cryomorphaceae</taxon>
        <taxon>Acidiluteibacter</taxon>
    </lineage>
</organism>